<dbReference type="NCBIfam" id="TIGR03461">
    <property type="entry name" value="pabC_Proteo"/>
    <property type="match status" value="1"/>
</dbReference>
<reference evidence="11 12" key="1">
    <citation type="submission" date="2021-03" db="EMBL/GenBank/DDBJ databases">
        <title>Novel species identification of genus Shewanella.</title>
        <authorList>
            <person name="Liu G."/>
            <person name="Zhang Q."/>
        </authorList>
    </citation>
    <scope>NUCLEOTIDE SEQUENCE [LARGE SCALE GENOMIC DNA]</scope>
    <source>
        <strain evidence="11 12">FJAT-51800</strain>
    </source>
</reference>
<evidence type="ECO:0000256" key="6">
    <source>
        <dbReference type="ARBA" id="ARBA00023239"/>
    </source>
</evidence>
<protein>
    <recommendedName>
        <fullName evidence="8 10">Aminodeoxychorismate lyase</fullName>
        <ecNumber evidence="8 10">4.1.3.38</ecNumber>
    </recommendedName>
</protein>
<keyword evidence="12" id="KW-1185">Reference proteome</keyword>
<dbReference type="PANTHER" id="PTHR42743:SF2">
    <property type="entry name" value="AMINODEOXYCHORISMATE LYASE"/>
    <property type="match status" value="1"/>
</dbReference>
<evidence type="ECO:0000256" key="2">
    <source>
        <dbReference type="ARBA" id="ARBA00009320"/>
    </source>
</evidence>
<comment type="subunit">
    <text evidence="3">Homodimer.</text>
</comment>
<keyword evidence="6 11" id="KW-0456">Lyase</keyword>
<evidence type="ECO:0000256" key="1">
    <source>
        <dbReference type="ARBA" id="ARBA00001933"/>
    </source>
</evidence>
<dbReference type="Proteomes" id="UP000662770">
    <property type="component" value="Chromosome"/>
</dbReference>
<comment type="similarity">
    <text evidence="2">Belongs to the class-IV pyridoxal-phosphate-dependent aminotransferase family.</text>
</comment>
<dbReference type="Gene3D" id="3.30.470.10">
    <property type="match status" value="1"/>
</dbReference>
<keyword evidence="4" id="KW-0663">Pyridoxal phosphate</keyword>
<evidence type="ECO:0000256" key="5">
    <source>
        <dbReference type="ARBA" id="ARBA00022909"/>
    </source>
</evidence>
<dbReference type="SUPFAM" id="SSF56752">
    <property type="entry name" value="D-aminoacid aminotransferase-like PLP-dependent enzymes"/>
    <property type="match status" value="1"/>
</dbReference>
<sequence>MAQTWINGKMDAKLDPSDRAFAYGDGVFVTMAVDSQGQVRFLESYLQRLQESTARLGFCWRASADLLALIDSIAQAHPLHCLKLLVSRGVGGRGYAAPAAPTPNEVLSVSQLPAQYAAWRAHGVSLALSSVTLAAQPLLAGIKHCNRLEQVLIKSQSLPNGTDDWLVLDQQQQIIEASMANLVLLFSMAEKLIAVSPSHAQSGVSGVMRQQLILQLIELGIDVELRPVSLTELKRAKHLLLCNSLIGVVDVVCADGVHFERWNATASLQQTLVPQ</sequence>
<evidence type="ECO:0000256" key="7">
    <source>
        <dbReference type="ARBA" id="ARBA00035633"/>
    </source>
</evidence>
<accession>A0ABX7QL47</accession>
<dbReference type="Gene3D" id="3.20.10.10">
    <property type="entry name" value="D-amino Acid Aminotransferase, subunit A, domain 2"/>
    <property type="match status" value="1"/>
</dbReference>
<dbReference type="InterPro" id="IPR043132">
    <property type="entry name" value="BCAT-like_C"/>
</dbReference>
<dbReference type="EC" id="4.1.3.38" evidence="8 10"/>
<dbReference type="InterPro" id="IPR017824">
    <property type="entry name" value="Aminodeoxychorismate_lyase_IV"/>
</dbReference>
<evidence type="ECO:0000313" key="12">
    <source>
        <dbReference type="Proteomes" id="UP000662770"/>
    </source>
</evidence>
<dbReference type="Pfam" id="PF01063">
    <property type="entry name" value="Aminotran_4"/>
    <property type="match status" value="1"/>
</dbReference>
<evidence type="ECO:0000256" key="8">
    <source>
        <dbReference type="ARBA" id="ARBA00035676"/>
    </source>
</evidence>
<name>A0ABX7QL47_9GAMM</name>
<dbReference type="InterPro" id="IPR043131">
    <property type="entry name" value="BCAT-like_N"/>
</dbReference>
<evidence type="ECO:0000256" key="10">
    <source>
        <dbReference type="NCBIfam" id="TIGR03461"/>
    </source>
</evidence>
<proteinExistence type="inferred from homology"/>
<dbReference type="PANTHER" id="PTHR42743">
    <property type="entry name" value="AMINO-ACID AMINOTRANSFERASE"/>
    <property type="match status" value="1"/>
</dbReference>
<dbReference type="InterPro" id="IPR050571">
    <property type="entry name" value="Class-IV_PLP-Dep_Aminotrnsfr"/>
</dbReference>
<dbReference type="EMBL" id="CP071503">
    <property type="protein sequence ID" value="QSX32177.1"/>
    <property type="molecule type" value="Genomic_DNA"/>
</dbReference>
<dbReference type="InterPro" id="IPR036038">
    <property type="entry name" value="Aminotransferase-like"/>
</dbReference>
<comment type="cofactor">
    <cofactor evidence="1">
        <name>pyridoxal 5'-phosphate</name>
        <dbReference type="ChEBI" id="CHEBI:597326"/>
    </cofactor>
</comment>
<comment type="pathway">
    <text evidence="7">Cofactor biosynthesis; tetrahydrofolate biosynthesis; 4-aminobenzoate from chorismate: step 2/2.</text>
</comment>
<organism evidence="11 12">
    <name type="scientific">Shewanella avicenniae</name>
    <dbReference type="NCBI Taxonomy" id="2814294"/>
    <lineage>
        <taxon>Bacteria</taxon>
        <taxon>Pseudomonadati</taxon>
        <taxon>Pseudomonadota</taxon>
        <taxon>Gammaproteobacteria</taxon>
        <taxon>Alteromonadales</taxon>
        <taxon>Shewanellaceae</taxon>
        <taxon>Shewanella</taxon>
    </lineage>
</organism>
<comment type="catalytic activity">
    <reaction evidence="9">
        <text>4-amino-4-deoxychorismate = 4-aminobenzoate + pyruvate + H(+)</text>
        <dbReference type="Rhea" id="RHEA:16201"/>
        <dbReference type="ChEBI" id="CHEBI:15361"/>
        <dbReference type="ChEBI" id="CHEBI:15378"/>
        <dbReference type="ChEBI" id="CHEBI:17836"/>
        <dbReference type="ChEBI" id="CHEBI:58406"/>
        <dbReference type="EC" id="4.1.3.38"/>
    </reaction>
</comment>
<dbReference type="GO" id="GO:0008696">
    <property type="term" value="F:4-amino-4-deoxychorismate lyase activity"/>
    <property type="evidence" value="ECO:0007669"/>
    <property type="project" value="UniProtKB-EC"/>
</dbReference>
<keyword evidence="5" id="KW-0289">Folate biosynthesis</keyword>
<evidence type="ECO:0000256" key="9">
    <source>
        <dbReference type="ARBA" id="ARBA00049529"/>
    </source>
</evidence>
<dbReference type="InterPro" id="IPR001544">
    <property type="entry name" value="Aminotrans_IV"/>
</dbReference>
<gene>
    <name evidence="11" type="primary">pabC</name>
    <name evidence="11" type="ORF">JYB87_10320</name>
</gene>
<evidence type="ECO:0000256" key="4">
    <source>
        <dbReference type="ARBA" id="ARBA00022898"/>
    </source>
</evidence>
<evidence type="ECO:0000256" key="3">
    <source>
        <dbReference type="ARBA" id="ARBA00011738"/>
    </source>
</evidence>
<dbReference type="RefSeq" id="WP_207353422.1">
    <property type="nucleotide sequence ID" value="NZ_CP071503.1"/>
</dbReference>
<evidence type="ECO:0000313" key="11">
    <source>
        <dbReference type="EMBL" id="QSX32177.1"/>
    </source>
</evidence>